<organism evidence="2 3">
    <name type="scientific">Candidatus Gallionella acididurans</name>
    <dbReference type="NCBI Taxonomy" id="1796491"/>
    <lineage>
        <taxon>Bacteria</taxon>
        <taxon>Pseudomonadati</taxon>
        <taxon>Pseudomonadota</taxon>
        <taxon>Betaproteobacteria</taxon>
        <taxon>Nitrosomonadales</taxon>
        <taxon>Gallionellaceae</taxon>
        <taxon>Gallionella</taxon>
    </lineage>
</organism>
<dbReference type="AlphaFoldDB" id="A0A139BT81"/>
<protein>
    <submittedName>
        <fullName evidence="2">Cytochrome c1 protein</fullName>
    </submittedName>
</protein>
<feature type="chain" id="PRO_5007483914" evidence="1">
    <location>
        <begin position="26"/>
        <end position="446"/>
    </location>
</feature>
<sequence length="446" mass="45599">MQFKNVILAIFALLSAALWAPQANAIPAFSRQVGMACSACHYQHFPALNSFGRAFKEGGFTMIGAESKVEGDGLSIPATLNASLVGYITDTKTNGPTTGTTATTKTTNNGSLQIPVQSSLFLAGRAGEHTGFMTEINLTPASGGTIPDGSIGMTMLKVPFVYDVGNVKAGLVPFSSPNGAADSFEVLNTGAVAVHAFNQWDMAAISAQQYIGTATAASGLAFIASNENFFANFAKWGANQGSGASGSPTSNYLRAAWTTGLIPGFDSAIGFQVWNGTSVVDAAAAGGLVNPLVTTGVVNTKASAIDAQMMGDVGGMPLLLIASYANAPASGPVADVDQNLFNAGALSRKSLNFGAELGVIPGKATVQLGLRRANSGGYVDPVGLTGGNATDNAIMVGATYNIEQNIRAELTYSKYSGDMYNAANAAAAGPAYTGTNLMTLDLAFGF</sequence>
<proteinExistence type="predicted"/>
<evidence type="ECO:0000256" key="1">
    <source>
        <dbReference type="SAM" id="SignalP"/>
    </source>
</evidence>
<gene>
    <name evidence="2" type="ORF">AWT59_1702</name>
</gene>
<evidence type="ECO:0000313" key="2">
    <source>
        <dbReference type="EMBL" id="KXS32176.1"/>
    </source>
</evidence>
<dbReference type="Proteomes" id="UP000070578">
    <property type="component" value="Unassembled WGS sequence"/>
</dbReference>
<name>A0A139BT81_9PROT</name>
<dbReference type="EMBL" id="LSLI01000039">
    <property type="protein sequence ID" value="KXS32176.1"/>
    <property type="molecule type" value="Genomic_DNA"/>
</dbReference>
<reference evidence="2 3" key="1">
    <citation type="submission" date="2016-02" db="EMBL/GenBank/DDBJ databases">
        <authorList>
            <person name="Wen L."/>
            <person name="He K."/>
            <person name="Yang H."/>
        </authorList>
    </citation>
    <scope>NUCLEOTIDE SEQUENCE [LARGE SCALE GENOMIC DNA]</scope>
    <source>
        <strain evidence="2">ShG14-8</strain>
    </source>
</reference>
<evidence type="ECO:0000313" key="3">
    <source>
        <dbReference type="Proteomes" id="UP000070578"/>
    </source>
</evidence>
<feature type="signal peptide" evidence="1">
    <location>
        <begin position="1"/>
        <end position="25"/>
    </location>
</feature>
<keyword evidence="1" id="KW-0732">Signal</keyword>
<accession>A0A139BT81</accession>
<comment type="caution">
    <text evidence="2">The sequence shown here is derived from an EMBL/GenBank/DDBJ whole genome shotgun (WGS) entry which is preliminary data.</text>
</comment>
<reference evidence="2 3" key="2">
    <citation type="submission" date="2016-03" db="EMBL/GenBank/DDBJ databases">
        <title>New uncultured bacterium of the family Gallionellaceae from acid mine drainage: description and reconstruction of genome based on metagenomic analysis of microbial community.</title>
        <authorList>
            <person name="Kadnikov V."/>
            <person name="Ivasenko D."/>
            <person name="Beletsky A."/>
            <person name="Mardanov A."/>
            <person name="Danilova E."/>
            <person name="Pimenov N."/>
            <person name="Karnachuk O."/>
            <person name="Ravin N."/>
        </authorList>
    </citation>
    <scope>NUCLEOTIDE SEQUENCE [LARGE SCALE GENOMIC DNA]</scope>
    <source>
        <strain evidence="2">ShG14-8</strain>
    </source>
</reference>